<feature type="region of interest" description="Disordered" evidence="1">
    <location>
        <begin position="132"/>
        <end position="167"/>
    </location>
</feature>
<dbReference type="InParanoid" id="A0A200QLM4"/>
<evidence type="ECO:0000313" key="3">
    <source>
        <dbReference type="Proteomes" id="UP000195402"/>
    </source>
</evidence>
<dbReference type="STRING" id="56857.A0A200QLM4"/>
<feature type="compositionally biased region" description="Polar residues" evidence="1">
    <location>
        <begin position="56"/>
        <end position="73"/>
    </location>
</feature>
<evidence type="ECO:0000313" key="2">
    <source>
        <dbReference type="EMBL" id="OVA11327.1"/>
    </source>
</evidence>
<dbReference type="PANTHER" id="PTHR36048">
    <property type="entry name" value="RIBOSOME MATURATION FACTOR"/>
    <property type="match status" value="1"/>
</dbReference>
<gene>
    <name evidence="2" type="ORF">BVC80_9007g35</name>
</gene>
<evidence type="ECO:0000256" key="1">
    <source>
        <dbReference type="SAM" id="MobiDB-lite"/>
    </source>
</evidence>
<feature type="region of interest" description="Disordered" evidence="1">
    <location>
        <begin position="42"/>
        <end position="73"/>
    </location>
</feature>
<reference evidence="2 3" key="1">
    <citation type="journal article" date="2017" name="Mol. Plant">
        <title>The Genome of Medicinal Plant Macleaya cordata Provides New Insights into Benzylisoquinoline Alkaloids Metabolism.</title>
        <authorList>
            <person name="Liu X."/>
            <person name="Liu Y."/>
            <person name="Huang P."/>
            <person name="Ma Y."/>
            <person name="Qing Z."/>
            <person name="Tang Q."/>
            <person name="Cao H."/>
            <person name="Cheng P."/>
            <person name="Zheng Y."/>
            <person name="Yuan Z."/>
            <person name="Zhou Y."/>
            <person name="Liu J."/>
            <person name="Tang Z."/>
            <person name="Zhuo Y."/>
            <person name="Zhang Y."/>
            <person name="Yu L."/>
            <person name="Huang J."/>
            <person name="Yang P."/>
            <person name="Peng Q."/>
            <person name="Zhang J."/>
            <person name="Jiang W."/>
            <person name="Zhang Z."/>
            <person name="Lin K."/>
            <person name="Ro D.K."/>
            <person name="Chen X."/>
            <person name="Xiong X."/>
            <person name="Shang Y."/>
            <person name="Huang S."/>
            <person name="Zeng J."/>
        </authorList>
    </citation>
    <scope>NUCLEOTIDE SEQUENCE [LARGE SCALE GENOMIC DNA]</scope>
    <source>
        <strain evidence="3">cv. BLH2017</strain>
        <tissue evidence="2">Root</tissue>
    </source>
</reference>
<dbReference type="EMBL" id="MVGT01001699">
    <property type="protein sequence ID" value="OVA11327.1"/>
    <property type="molecule type" value="Genomic_DNA"/>
</dbReference>
<protein>
    <submittedName>
        <fullName evidence="2">Uncharacterized protein</fullName>
    </submittedName>
</protein>
<feature type="compositionally biased region" description="Basic and acidic residues" evidence="1">
    <location>
        <begin position="144"/>
        <end position="157"/>
    </location>
</feature>
<accession>A0A200QLM4</accession>
<dbReference type="FunCoup" id="A0A200QLM4">
    <property type="interactions" value="435"/>
</dbReference>
<sequence>MDRDLPKTQFFYQSMDIKPLTSEQIALNEKKMSITLDDIIKMSKRTTSKPRKPRASNKSQKFPYSGPAQKNSSNVKRFMVSRSSFRQGVLGQRRSNFENNQFHSVTAIARYSAPAPIRSRHLIRNRMVHLSKPRVGGTSPVQKKTTEESFSHKKQQQEVKVATKQSLPPTFDSSSAYMNEQRLIGLLAGLQLGHVGSDPFRKVGSPDPCNFGYGQFKRWILNCTARSPVLTMSRSGEEQCSNDVSEQ</sequence>
<dbReference type="PANTHER" id="PTHR36048:SF1">
    <property type="entry name" value="RIBOSOME MATURATION FACTOR"/>
    <property type="match status" value="1"/>
</dbReference>
<organism evidence="2 3">
    <name type="scientific">Macleaya cordata</name>
    <name type="common">Five-seeded plume-poppy</name>
    <name type="synonym">Bocconia cordata</name>
    <dbReference type="NCBI Taxonomy" id="56857"/>
    <lineage>
        <taxon>Eukaryota</taxon>
        <taxon>Viridiplantae</taxon>
        <taxon>Streptophyta</taxon>
        <taxon>Embryophyta</taxon>
        <taxon>Tracheophyta</taxon>
        <taxon>Spermatophyta</taxon>
        <taxon>Magnoliopsida</taxon>
        <taxon>Ranunculales</taxon>
        <taxon>Papaveraceae</taxon>
        <taxon>Papaveroideae</taxon>
        <taxon>Macleaya</taxon>
    </lineage>
</organism>
<dbReference type="OMA" id="SSAYMNE"/>
<dbReference type="OrthoDB" id="1902342at2759"/>
<dbReference type="Proteomes" id="UP000195402">
    <property type="component" value="Unassembled WGS sequence"/>
</dbReference>
<proteinExistence type="predicted"/>
<comment type="caution">
    <text evidence="2">The sequence shown here is derived from an EMBL/GenBank/DDBJ whole genome shotgun (WGS) entry which is preliminary data.</text>
</comment>
<name>A0A200QLM4_MACCD</name>
<dbReference type="AlphaFoldDB" id="A0A200QLM4"/>
<keyword evidence="3" id="KW-1185">Reference proteome</keyword>
<feature type="compositionally biased region" description="Basic residues" evidence="1">
    <location>
        <begin position="42"/>
        <end position="55"/>
    </location>
</feature>